<keyword evidence="1" id="KW-0812">Transmembrane</keyword>
<protein>
    <submittedName>
        <fullName evidence="2">Uncharacterized protein</fullName>
    </submittedName>
</protein>
<evidence type="ECO:0000313" key="3">
    <source>
        <dbReference type="Proteomes" id="UP000587800"/>
    </source>
</evidence>
<organism evidence="2 3">
    <name type="scientific">Listeria immobilis</name>
    <dbReference type="NCBI Taxonomy" id="2713502"/>
    <lineage>
        <taxon>Bacteria</taxon>
        <taxon>Bacillati</taxon>
        <taxon>Bacillota</taxon>
        <taxon>Bacilli</taxon>
        <taxon>Bacillales</taxon>
        <taxon>Listeriaceae</taxon>
        <taxon>Listeria</taxon>
    </lineage>
</organism>
<reference evidence="2 3" key="1">
    <citation type="submission" date="2020-03" db="EMBL/GenBank/DDBJ databases">
        <title>Soil Listeria distribution.</title>
        <authorList>
            <person name="Liao J."/>
            <person name="Wiedmann M."/>
        </authorList>
    </citation>
    <scope>NUCLEOTIDE SEQUENCE [LARGE SCALE GENOMIC DNA]</scope>
    <source>
        <strain evidence="2 3">FSL L7-1515</strain>
    </source>
</reference>
<keyword evidence="1" id="KW-1133">Transmembrane helix</keyword>
<comment type="caution">
    <text evidence="2">The sequence shown here is derived from an EMBL/GenBank/DDBJ whole genome shotgun (WGS) entry which is preliminary data.</text>
</comment>
<gene>
    <name evidence="2" type="ORF">HCJ59_12045</name>
</gene>
<dbReference type="RefSeq" id="WP_185344411.1">
    <property type="nucleotide sequence ID" value="NZ_JAASTU010000001.1"/>
</dbReference>
<dbReference type="Proteomes" id="UP000587800">
    <property type="component" value="Unassembled WGS sequence"/>
</dbReference>
<dbReference type="EMBL" id="JAASUB010000014">
    <property type="protein sequence ID" value="MBC1510615.1"/>
    <property type="molecule type" value="Genomic_DNA"/>
</dbReference>
<name>A0ABR6SYS3_9LIST</name>
<proteinExistence type="predicted"/>
<evidence type="ECO:0000256" key="1">
    <source>
        <dbReference type="SAM" id="Phobius"/>
    </source>
</evidence>
<feature type="transmembrane region" description="Helical" evidence="1">
    <location>
        <begin position="20"/>
        <end position="46"/>
    </location>
</feature>
<sequence length="148" mass="17012">MTFLQEKYWLVLLLNLFVNAAIFYTGVLGVGTIYLFIMVLTVVFQVKATLKINNPKLAVHKSQNKLMYFVLSALVIIVFGTTVFVYPFINQWFSGLTGYAHFLYTYRFFLIPLGTIIFILSVVVTILKINAVNKLYFKKVGNQKNESF</sequence>
<accession>A0ABR6SYS3</accession>
<keyword evidence="3" id="KW-1185">Reference proteome</keyword>
<feature type="transmembrane region" description="Helical" evidence="1">
    <location>
        <begin position="66"/>
        <end position="89"/>
    </location>
</feature>
<keyword evidence="1" id="KW-0472">Membrane</keyword>
<feature type="transmembrane region" description="Helical" evidence="1">
    <location>
        <begin position="109"/>
        <end position="129"/>
    </location>
</feature>
<evidence type="ECO:0000313" key="2">
    <source>
        <dbReference type="EMBL" id="MBC1510615.1"/>
    </source>
</evidence>